<accession>A0AAE7CLQ7</accession>
<proteinExistence type="predicted"/>
<protein>
    <submittedName>
        <fullName evidence="2">Uncharacterized protein</fullName>
    </submittedName>
</protein>
<sequence>MPPTTSQGQGEQGQGELGQGEQGLGESDAVRDVVGRLLLAYDFLDTATVEAAVRDAYEVFRDARVRAFVPILTERRARAALDAYRAGAGDQPLAPRLRSSARAIASASVSASAMANPNASAR</sequence>
<evidence type="ECO:0000313" key="3">
    <source>
        <dbReference type="Proteomes" id="UP000502504"/>
    </source>
</evidence>
<feature type="region of interest" description="Disordered" evidence="1">
    <location>
        <begin position="1"/>
        <end position="25"/>
    </location>
</feature>
<dbReference type="AlphaFoldDB" id="A0AAE7CLQ7"/>
<dbReference type="EMBL" id="CP050692">
    <property type="protein sequence ID" value="QIT45682.1"/>
    <property type="molecule type" value="Genomic_DNA"/>
</dbReference>
<gene>
    <name evidence="2" type="ORF">HCX60_20860</name>
</gene>
<evidence type="ECO:0000256" key="1">
    <source>
        <dbReference type="SAM" id="MobiDB-lite"/>
    </source>
</evidence>
<name>A0AAE7CLQ7_STRAT</name>
<evidence type="ECO:0000313" key="2">
    <source>
        <dbReference type="EMBL" id="QIT45682.1"/>
    </source>
</evidence>
<dbReference type="NCBIfam" id="NF046112">
    <property type="entry name" value="MSMEG_6209_Nter"/>
    <property type="match status" value="1"/>
</dbReference>
<dbReference type="Proteomes" id="UP000502504">
    <property type="component" value="Chromosome"/>
</dbReference>
<dbReference type="RefSeq" id="WP_143648411.1">
    <property type="nucleotide sequence ID" value="NZ_CM007717.1"/>
</dbReference>
<dbReference type="Gene3D" id="1.10.8.1060">
    <property type="entry name" value="Corynebacterium glutamicum thioredoxin-dependent arsenate reductase, N-terminal domain"/>
    <property type="match status" value="1"/>
</dbReference>
<reference evidence="2 3" key="1">
    <citation type="submission" date="2020-03" db="EMBL/GenBank/DDBJ databases">
        <title>Is there a link between lipid content and antibiotic production in Streptomyces?</title>
        <authorList>
            <person name="David M."/>
            <person name="Lejeune C."/>
            <person name="Abreu S."/>
            <person name="Thibessard A."/>
            <person name="Leblond P."/>
            <person name="Chaminade P."/>
            <person name="Virolle M.-J."/>
        </authorList>
    </citation>
    <scope>NUCLEOTIDE SEQUENCE [LARGE SCALE GENOMIC DNA]</scope>
    <source>
        <strain evidence="2 3">DSM 41481</strain>
    </source>
</reference>
<feature type="compositionally biased region" description="Gly residues" evidence="1">
    <location>
        <begin position="10"/>
        <end position="23"/>
    </location>
</feature>
<organism evidence="2 3">
    <name type="scientific">Streptomyces antibioticus</name>
    <dbReference type="NCBI Taxonomy" id="1890"/>
    <lineage>
        <taxon>Bacteria</taxon>
        <taxon>Bacillati</taxon>
        <taxon>Actinomycetota</taxon>
        <taxon>Actinomycetes</taxon>
        <taxon>Kitasatosporales</taxon>
        <taxon>Streptomycetaceae</taxon>
        <taxon>Streptomyces</taxon>
    </lineage>
</organism>